<dbReference type="InterPro" id="IPR050683">
    <property type="entry name" value="Bact_Polysacc_Export_ATP-bd"/>
</dbReference>
<evidence type="ECO:0000313" key="7">
    <source>
        <dbReference type="EMBL" id="XCG62636.1"/>
    </source>
</evidence>
<dbReference type="GO" id="GO:0005524">
    <property type="term" value="F:ATP binding"/>
    <property type="evidence" value="ECO:0007669"/>
    <property type="project" value="UniProtKB-KW"/>
</dbReference>
<keyword evidence="2" id="KW-0813">Transport</keyword>
<dbReference type="RefSeq" id="WP_353648251.1">
    <property type="nucleotide sequence ID" value="NZ_CP159218.1"/>
</dbReference>
<name>A0AAU8DLJ6_9ACTN</name>
<dbReference type="Pfam" id="PF00005">
    <property type="entry name" value="ABC_tran"/>
    <property type="match status" value="1"/>
</dbReference>
<dbReference type="Gene3D" id="2.70.50.60">
    <property type="entry name" value="abc- transporter (atp binding component) like domain"/>
    <property type="match status" value="1"/>
</dbReference>
<sequence>MSSNPVVVRVADVSKRFVIRKDKSLKERLVNFGRSQQHKDDFWALENVDLEITAGSTVGLIGPNGSGKSTLLKMIGGILQPTSGTVEHRGRIAALLELGAGFHPDLTGRENVYLNASILGLSNAQTESYFDEIVEFSGIEKFIDTQVKFYSSGMYVRLAFSVAVHVDPEILLVDEVLSVGDEPFQRKCMDKIRRFQEEGRTIILVTHSLDQVADICDHAVLLEGGKVIVDGDPVDALRHLRADFDAIRQADLAKQRVSTRAPDSTAQVVGVSLFDDNDQPTISITTGDALKVRIATHFDEPAVADAVVGMFMDTSLGQIVYGTNTKLLEQQIPAAIGDRVFTFRMGSLPLVEGTYGITAAIGRQSGVELHRLTGGASLEVRGNGFTIGVLDVPSAYAETEATAADIAAREAGQRAEADAEAAAAASTDADAEAAAASSTEAAAQADSTHESAETDPSLRVAVSPGSASTS</sequence>
<dbReference type="GO" id="GO:0016020">
    <property type="term" value="C:membrane"/>
    <property type="evidence" value="ECO:0007669"/>
    <property type="project" value="InterPro"/>
</dbReference>
<dbReference type="InterPro" id="IPR027417">
    <property type="entry name" value="P-loop_NTPase"/>
</dbReference>
<evidence type="ECO:0000259" key="6">
    <source>
        <dbReference type="PROSITE" id="PS50893"/>
    </source>
</evidence>
<dbReference type="PANTHER" id="PTHR46743:SF2">
    <property type="entry name" value="TEICHOIC ACIDS EXPORT ATP-BINDING PROTEIN TAGH"/>
    <property type="match status" value="1"/>
</dbReference>
<evidence type="ECO:0000256" key="5">
    <source>
        <dbReference type="SAM" id="MobiDB-lite"/>
    </source>
</evidence>
<dbReference type="SMART" id="SM00382">
    <property type="entry name" value="AAA"/>
    <property type="match status" value="1"/>
</dbReference>
<dbReference type="InterPro" id="IPR003593">
    <property type="entry name" value="AAA+_ATPase"/>
</dbReference>
<gene>
    <name evidence="7" type="ORF">ABLG96_15550</name>
</gene>
<dbReference type="GO" id="GO:0140359">
    <property type="term" value="F:ABC-type transporter activity"/>
    <property type="evidence" value="ECO:0007669"/>
    <property type="project" value="InterPro"/>
</dbReference>
<dbReference type="SUPFAM" id="SSF52540">
    <property type="entry name" value="P-loop containing nucleoside triphosphate hydrolases"/>
    <property type="match status" value="1"/>
</dbReference>
<reference evidence="7" key="1">
    <citation type="submission" date="2024-05" db="EMBL/GenBank/DDBJ databases">
        <authorList>
            <person name="Cai S.Y."/>
            <person name="Jin L.M."/>
            <person name="Li H.R."/>
        </authorList>
    </citation>
    <scope>NUCLEOTIDE SEQUENCE</scope>
    <source>
        <strain evidence="7">A5-74</strain>
    </source>
</reference>
<feature type="compositionally biased region" description="Low complexity" evidence="5">
    <location>
        <begin position="420"/>
        <end position="446"/>
    </location>
</feature>
<keyword evidence="3" id="KW-0547">Nucleotide-binding</keyword>
<dbReference type="Pfam" id="PF14524">
    <property type="entry name" value="Wzt_C"/>
    <property type="match status" value="1"/>
</dbReference>
<dbReference type="CDD" id="cd03220">
    <property type="entry name" value="ABC_KpsT_Wzt"/>
    <property type="match status" value="1"/>
</dbReference>
<dbReference type="InterPro" id="IPR015860">
    <property type="entry name" value="ABC_transpr_TagH-like"/>
</dbReference>
<protein>
    <submittedName>
        <fullName evidence="7">ABC transporter ATP-binding protein</fullName>
    </submittedName>
</protein>
<dbReference type="CDD" id="cd10147">
    <property type="entry name" value="Wzt_C-like"/>
    <property type="match status" value="1"/>
</dbReference>
<dbReference type="EMBL" id="CP159218">
    <property type="protein sequence ID" value="XCG62636.1"/>
    <property type="molecule type" value="Genomic_DNA"/>
</dbReference>
<organism evidence="7">
    <name type="scientific">Nakamurella sp. A5-74</name>
    <dbReference type="NCBI Taxonomy" id="3158264"/>
    <lineage>
        <taxon>Bacteria</taxon>
        <taxon>Bacillati</taxon>
        <taxon>Actinomycetota</taxon>
        <taxon>Actinomycetes</taxon>
        <taxon>Nakamurellales</taxon>
        <taxon>Nakamurellaceae</taxon>
        <taxon>Nakamurella</taxon>
    </lineage>
</organism>
<dbReference type="GO" id="GO:0016887">
    <property type="term" value="F:ATP hydrolysis activity"/>
    <property type="evidence" value="ECO:0007669"/>
    <property type="project" value="InterPro"/>
</dbReference>
<dbReference type="PROSITE" id="PS50893">
    <property type="entry name" value="ABC_TRANSPORTER_2"/>
    <property type="match status" value="1"/>
</dbReference>
<dbReference type="AlphaFoldDB" id="A0AAU8DLJ6"/>
<keyword evidence="4 7" id="KW-0067">ATP-binding</keyword>
<proteinExistence type="inferred from homology"/>
<feature type="domain" description="ABC transporter" evidence="6">
    <location>
        <begin position="8"/>
        <end position="249"/>
    </location>
</feature>
<accession>A0AAU8DLJ6</accession>
<evidence type="ECO:0000256" key="2">
    <source>
        <dbReference type="ARBA" id="ARBA00022448"/>
    </source>
</evidence>
<evidence type="ECO:0000256" key="3">
    <source>
        <dbReference type="ARBA" id="ARBA00022741"/>
    </source>
</evidence>
<feature type="region of interest" description="Disordered" evidence="5">
    <location>
        <begin position="414"/>
        <end position="470"/>
    </location>
</feature>
<dbReference type="InterPro" id="IPR029439">
    <property type="entry name" value="Wzt_C"/>
</dbReference>
<dbReference type="Gene3D" id="3.40.50.300">
    <property type="entry name" value="P-loop containing nucleotide triphosphate hydrolases"/>
    <property type="match status" value="1"/>
</dbReference>
<dbReference type="PANTHER" id="PTHR46743">
    <property type="entry name" value="TEICHOIC ACIDS EXPORT ATP-BINDING PROTEIN TAGH"/>
    <property type="match status" value="1"/>
</dbReference>
<evidence type="ECO:0000256" key="1">
    <source>
        <dbReference type="ARBA" id="ARBA00005417"/>
    </source>
</evidence>
<comment type="similarity">
    <text evidence="1">Belongs to the ABC transporter superfamily.</text>
</comment>
<dbReference type="InterPro" id="IPR003439">
    <property type="entry name" value="ABC_transporter-like_ATP-bd"/>
</dbReference>
<evidence type="ECO:0000256" key="4">
    <source>
        <dbReference type="ARBA" id="ARBA00022840"/>
    </source>
</evidence>